<reference evidence="2" key="2">
    <citation type="submission" date="2020-09" db="EMBL/GenBank/DDBJ databases">
        <authorList>
            <person name="Sun Q."/>
            <person name="Zhou Y."/>
        </authorList>
    </citation>
    <scope>NUCLEOTIDE SEQUENCE</scope>
    <source>
        <strain evidence="2">CGMCC 4.5737</strain>
    </source>
</reference>
<dbReference type="Pfam" id="PF04149">
    <property type="entry name" value="DUF397"/>
    <property type="match status" value="1"/>
</dbReference>
<dbReference type="EMBL" id="BMMK01000006">
    <property type="protein sequence ID" value="GGM46760.1"/>
    <property type="molecule type" value="Genomic_DNA"/>
</dbReference>
<dbReference type="Proteomes" id="UP000637578">
    <property type="component" value="Unassembled WGS sequence"/>
</dbReference>
<protein>
    <recommendedName>
        <fullName evidence="1">DUF397 domain-containing protein</fullName>
    </recommendedName>
</protein>
<feature type="domain" description="DUF397" evidence="1">
    <location>
        <begin position="9"/>
        <end position="59"/>
    </location>
</feature>
<accession>A0A8J3C747</accession>
<proteinExistence type="predicted"/>
<evidence type="ECO:0000259" key="1">
    <source>
        <dbReference type="Pfam" id="PF04149"/>
    </source>
</evidence>
<reference evidence="2" key="1">
    <citation type="journal article" date="2014" name="Int. J. Syst. Evol. Microbiol.">
        <title>Complete genome sequence of Corynebacterium casei LMG S-19264T (=DSM 44701T), isolated from a smear-ripened cheese.</title>
        <authorList>
            <consortium name="US DOE Joint Genome Institute (JGI-PGF)"/>
            <person name="Walter F."/>
            <person name="Albersmeier A."/>
            <person name="Kalinowski J."/>
            <person name="Ruckert C."/>
        </authorList>
    </citation>
    <scope>NUCLEOTIDE SEQUENCE</scope>
    <source>
        <strain evidence="2">CGMCC 4.5737</strain>
    </source>
</reference>
<evidence type="ECO:0000313" key="2">
    <source>
        <dbReference type="EMBL" id="GGM46760.1"/>
    </source>
</evidence>
<keyword evidence="3" id="KW-1185">Reference proteome</keyword>
<dbReference type="RefSeq" id="WP_189055716.1">
    <property type="nucleotide sequence ID" value="NZ_BMMK01000006.1"/>
</dbReference>
<dbReference type="InterPro" id="IPR007278">
    <property type="entry name" value="DUF397"/>
</dbReference>
<name>A0A8J3C747_9PSEU</name>
<gene>
    <name evidence="2" type="ORF">GCM10012275_17290</name>
</gene>
<organism evidence="2 3">
    <name type="scientific">Longimycelium tulufanense</name>
    <dbReference type="NCBI Taxonomy" id="907463"/>
    <lineage>
        <taxon>Bacteria</taxon>
        <taxon>Bacillati</taxon>
        <taxon>Actinomycetota</taxon>
        <taxon>Actinomycetes</taxon>
        <taxon>Pseudonocardiales</taxon>
        <taxon>Pseudonocardiaceae</taxon>
        <taxon>Longimycelium</taxon>
    </lineage>
</organism>
<evidence type="ECO:0000313" key="3">
    <source>
        <dbReference type="Proteomes" id="UP000637578"/>
    </source>
</evidence>
<sequence length="69" mass="7466">MRGFNHGPWRKSSRSGKDNECVECASVGSGCAIRDSKNPAGTVLLLDATRFGMFLRTIKSGRLDVPGRP</sequence>
<dbReference type="AlphaFoldDB" id="A0A8J3C747"/>
<comment type="caution">
    <text evidence="2">The sequence shown here is derived from an EMBL/GenBank/DDBJ whole genome shotgun (WGS) entry which is preliminary data.</text>
</comment>